<feature type="transmembrane region" description="Helical" evidence="15">
    <location>
        <begin position="246"/>
        <end position="268"/>
    </location>
</feature>
<dbReference type="InterPro" id="IPR008250">
    <property type="entry name" value="ATPase_P-typ_transduc_dom_A_sf"/>
</dbReference>
<dbReference type="GO" id="GO:0005507">
    <property type="term" value="F:copper ion binding"/>
    <property type="evidence" value="ECO:0007669"/>
    <property type="project" value="TreeGrafter"/>
</dbReference>
<evidence type="ECO:0000256" key="12">
    <source>
        <dbReference type="ARBA" id="ARBA00022989"/>
    </source>
</evidence>
<dbReference type="PROSITE" id="PS50846">
    <property type="entry name" value="HMA_2"/>
    <property type="match status" value="1"/>
</dbReference>
<dbReference type="Pfam" id="PF00403">
    <property type="entry name" value="HMA"/>
    <property type="match status" value="1"/>
</dbReference>
<dbReference type="Gene3D" id="3.30.70.100">
    <property type="match status" value="1"/>
</dbReference>
<dbReference type="GO" id="GO:0005886">
    <property type="term" value="C:plasma membrane"/>
    <property type="evidence" value="ECO:0007669"/>
    <property type="project" value="UniProtKB-SubCell"/>
</dbReference>
<dbReference type="Proteomes" id="UP000323924">
    <property type="component" value="Unassembled WGS sequence"/>
</dbReference>
<dbReference type="Pfam" id="PF12156">
    <property type="entry name" value="ATPase-cat_bd"/>
    <property type="match status" value="1"/>
</dbReference>
<feature type="transmembrane region" description="Helical" evidence="15">
    <location>
        <begin position="427"/>
        <end position="449"/>
    </location>
</feature>
<dbReference type="CDD" id="cd02079">
    <property type="entry name" value="P-type_ATPase_HM"/>
    <property type="match status" value="1"/>
</dbReference>
<dbReference type="PROSITE" id="PS01229">
    <property type="entry name" value="COF_2"/>
    <property type="match status" value="1"/>
</dbReference>
<keyword evidence="12 15" id="KW-1133">Transmembrane helix</keyword>
<dbReference type="SUPFAM" id="SSF55008">
    <property type="entry name" value="HMA, heavy metal-associated domain"/>
    <property type="match status" value="1"/>
</dbReference>
<keyword evidence="8 15" id="KW-0547">Nucleotide-binding</keyword>
<evidence type="ECO:0000256" key="7">
    <source>
        <dbReference type="ARBA" id="ARBA00022723"/>
    </source>
</evidence>
<evidence type="ECO:0000256" key="1">
    <source>
        <dbReference type="ARBA" id="ARBA00004651"/>
    </source>
</evidence>
<dbReference type="Gene3D" id="3.40.1110.10">
    <property type="entry name" value="Calcium-transporting ATPase, cytoplasmic domain N"/>
    <property type="match status" value="1"/>
</dbReference>
<dbReference type="PRINTS" id="PR00119">
    <property type="entry name" value="CATATPASE"/>
</dbReference>
<keyword evidence="4 15" id="KW-1003">Cell membrane</keyword>
<organism evidence="17 18">
    <name type="scientific">Pseudomonas chlororaphis</name>
    <dbReference type="NCBI Taxonomy" id="587753"/>
    <lineage>
        <taxon>Bacteria</taxon>
        <taxon>Pseudomonadati</taxon>
        <taxon>Pseudomonadota</taxon>
        <taxon>Gammaproteobacteria</taxon>
        <taxon>Pseudomonadales</taxon>
        <taxon>Pseudomonadaceae</taxon>
        <taxon>Pseudomonas</taxon>
    </lineage>
</organism>
<comment type="similarity">
    <text evidence="2 15">Belongs to the cation transport ATPase (P-type) (TC 3.A.3) family. Type IB subfamily.</text>
</comment>
<protein>
    <submittedName>
        <fullName evidence="17">Cadmium-translocating P-type ATPase</fullName>
        <ecNumber evidence="17">3.6.3.3</ecNumber>
    </submittedName>
</protein>
<evidence type="ECO:0000256" key="9">
    <source>
        <dbReference type="ARBA" id="ARBA00022840"/>
    </source>
</evidence>
<dbReference type="InterPro" id="IPR023214">
    <property type="entry name" value="HAD_sf"/>
</dbReference>
<dbReference type="FunFam" id="2.70.150.10:FF:000002">
    <property type="entry name" value="Copper-transporting ATPase 1, putative"/>
    <property type="match status" value="1"/>
</dbReference>
<evidence type="ECO:0000256" key="8">
    <source>
        <dbReference type="ARBA" id="ARBA00022741"/>
    </source>
</evidence>
<reference evidence="17 18" key="1">
    <citation type="submission" date="2019-09" db="EMBL/GenBank/DDBJ databases">
        <authorList>
            <person name="Vacheron J."/>
            <person name="Dubost A."/>
            <person name="Prigent-Combaret C."/>
            <person name="Muller D."/>
        </authorList>
    </citation>
    <scope>NUCLEOTIDE SEQUENCE [LARGE SCALE GENOMIC DNA]</scope>
    <source>
        <strain evidence="17 18">JV497</strain>
    </source>
</reference>
<dbReference type="CDD" id="cd00371">
    <property type="entry name" value="HMA"/>
    <property type="match status" value="1"/>
</dbReference>
<keyword evidence="3" id="KW-0813">Transport</keyword>
<evidence type="ECO:0000256" key="15">
    <source>
        <dbReference type="RuleBase" id="RU362081"/>
    </source>
</evidence>
<evidence type="ECO:0000256" key="2">
    <source>
        <dbReference type="ARBA" id="ARBA00006024"/>
    </source>
</evidence>
<dbReference type="SUPFAM" id="SSF81653">
    <property type="entry name" value="Calcium ATPase, transduction domain A"/>
    <property type="match status" value="1"/>
</dbReference>
<evidence type="ECO:0000256" key="6">
    <source>
        <dbReference type="ARBA" id="ARBA00022692"/>
    </source>
</evidence>
<gene>
    <name evidence="17" type="primary">cadA</name>
    <name evidence="17" type="ORF">F2A38_09030</name>
</gene>
<dbReference type="InterPro" id="IPR059000">
    <property type="entry name" value="ATPase_P-type_domA"/>
</dbReference>
<evidence type="ECO:0000256" key="11">
    <source>
        <dbReference type="ARBA" id="ARBA00022967"/>
    </source>
</evidence>
<evidence type="ECO:0000259" key="16">
    <source>
        <dbReference type="PROSITE" id="PS50846"/>
    </source>
</evidence>
<keyword evidence="11" id="KW-1278">Translocase</keyword>
<evidence type="ECO:0000313" key="18">
    <source>
        <dbReference type="Proteomes" id="UP000323924"/>
    </source>
</evidence>
<keyword evidence="7 15" id="KW-0479">Metal-binding</keyword>
<feature type="transmembrane region" description="Helical" evidence="15">
    <location>
        <begin position="455"/>
        <end position="478"/>
    </location>
</feature>
<dbReference type="GO" id="GO:0055070">
    <property type="term" value="P:copper ion homeostasis"/>
    <property type="evidence" value="ECO:0007669"/>
    <property type="project" value="TreeGrafter"/>
</dbReference>
<dbReference type="Gene3D" id="2.70.150.10">
    <property type="entry name" value="Calcium-transporting ATPase, cytoplasmic transduction domain A"/>
    <property type="match status" value="1"/>
</dbReference>
<comment type="caution">
    <text evidence="17">The sequence shown here is derived from an EMBL/GenBank/DDBJ whole genome shotgun (WGS) entry which is preliminary data.</text>
</comment>
<feature type="transmembrane region" description="Helical" evidence="15">
    <location>
        <begin position="274"/>
        <end position="292"/>
    </location>
</feature>
<dbReference type="InterPro" id="IPR006121">
    <property type="entry name" value="HMA_dom"/>
</dbReference>
<dbReference type="GO" id="GO:0005524">
    <property type="term" value="F:ATP binding"/>
    <property type="evidence" value="ECO:0007669"/>
    <property type="project" value="UniProtKB-UniRule"/>
</dbReference>
<dbReference type="InterPro" id="IPR021993">
    <property type="entry name" value="ATPase-cat-bd"/>
</dbReference>
<evidence type="ECO:0000256" key="14">
    <source>
        <dbReference type="ARBA" id="ARBA00023136"/>
    </source>
</evidence>
<dbReference type="InterPro" id="IPR036412">
    <property type="entry name" value="HAD-like_sf"/>
</dbReference>
<dbReference type="InterPro" id="IPR027256">
    <property type="entry name" value="P-typ_ATPase_IB"/>
</dbReference>
<dbReference type="InterPro" id="IPR023298">
    <property type="entry name" value="ATPase_P-typ_TM_dom_sf"/>
</dbReference>
<dbReference type="Pfam" id="PF00122">
    <property type="entry name" value="E1-E2_ATPase"/>
    <property type="match status" value="1"/>
</dbReference>
<keyword evidence="17" id="KW-0378">Hydrolase</keyword>
<dbReference type="NCBIfam" id="TIGR01525">
    <property type="entry name" value="ATPase-IB_hvy"/>
    <property type="match status" value="1"/>
</dbReference>
<dbReference type="PANTHER" id="PTHR43520">
    <property type="entry name" value="ATP7, ISOFORM B"/>
    <property type="match status" value="1"/>
</dbReference>
<evidence type="ECO:0000256" key="10">
    <source>
        <dbReference type="ARBA" id="ARBA00022842"/>
    </source>
</evidence>
<dbReference type="AlphaFoldDB" id="A0AB34C895"/>
<keyword evidence="9 15" id="KW-0067">ATP-binding</keyword>
<dbReference type="NCBIfam" id="TIGR01512">
    <property type="entry name" value="ATPase-IB2_Cd"/>
    <property type="match status" value="1"/>
</dbReference>
<dbReference type="NCBIfam" id="TIGR01511">
    <property type="entry name" value="ATPase-IB1_Cu"/>
    <property type="match status" value="1"/>
</dbReference>
<dbReference type="GO" id="GO:0043682">
    <property type="term" value="F:P-type divalent copper transporter activity"/>
    <property type="evidence" value="ECO:0007669"/>
    <property type="project" value="TreeGrafter"/>
</dbReference>
<dbReference type="EMBL" id="VWPC01000007">
    <property type="protein sequence ID" value="KAA5843425.1"/>
    <property type="molecule type" value="Genomic_DNA"/>
</dbReference>
<dbReference type="Pfam" id="PF00702">
    <property type="entry name" value="Hydrolase"/>
    <property type="match status" value="1"/>
</dbReference>
<dbReference type="PANTHER" id="PTHR43520:SF5">
    <property type="entry name" value="CATION-TRANSPORTING P-TYPE ATPASE-RELATED"/>
    <property type="match status" value="1"/>
</dbReference>
<keyword evidence="6 15" id="KW-0812">Transmembrane</keyword>
<feature type="domain" description="HMA" evidence="16">
    <location>
        <begin position="93"/>
        <end position="159"/>
    </location>
</feature>
<dbReference type="InterPro" id="IPR018303">
    <property type="entry name" value="ATPase_P-typ_P_site"/>
</dbReference>
<dbReference type="EC" id="3.6.3.3" evidence="17"/>
<evidence type="ECO:0000256" key="5">
    <source>
        <dbReference type="ARBA" id="ARBA00022553"/>
    </source>
</evidence>
<dbReference type="NCBIfam" id="TIGR01494">
    <property type="entry name" value="ATPase_P-type"/>
    <property type="match status" value="1"/>
</dbReference>
<feature type="transmembrane region" description="Helical" evidence="15">
    <location>
        <begin position="754"/>
        <end position="770"/>
    </location>
</feature>
<dbReference type="SUPFAM" id="SSF81665">
    <property type="entry name" value="Calcium ATPase, transmembrane domain M"/>
    <property type="match status" value="1"/>
</dbReference>
<dbReference type="Gene3D" id="3.40.50.1000">
    <property type="entry name" value="HAD superfamily/HAD-like"/>
    <property type="match status" value="1"/>
</dbReference>
<dbReference type="RefSeq" id="WP_150049901.1">
    <property type="nucleotide sequence ID" value="NZ_VWPC01000007.1"/>
</dbReference>
<evidence type="ECO:0000313" key="17">
    <source>
        <dbReference type="EMBL" id="KAA5843425.1"/>
    </source>
</evidence>
<comment type="subcellular location">
    <subcellularLocation>
        <location evidence="1">Cell membrane</location>
        <topology evidence="1">Multi-pass membrane protein</topology>
    </subcellularLocation>
</comment>
<accession>A0AB34C895</accession>
<keyword evidence="14 15" id="KW-0472">Membrane</keyword>
<dbReference type="SUPFAM" id="SSF56784">
    <property type="entry name" value="HAD-like"/>
    <property type="match status" value="1"/>
</dbReference>
<dbReference type="PROSITE" id="PS00154">
    <property type="entry name" value="ATPASE_E1_E2"/>
    <property type="match status" value="1"/>
</dbReference>
<evidence type="ECO:0000256" key="4">
    <source>
        <dbReference type="ARBA" id="ARBA00022475"/>
    </source>
</evidence>
<evidence type="ECO:0000256" key="13">
    <source>
        <dbReference type="ARBA" id="ARBA00023065"/>
    </source>
</evidence>
<keyword evidence="5" id="KW-0597">Phosphoprotein</keyword>
<name>A0AB34C895_9PSED</name>
<proteinExistence type="inferred from homology"/>
<dbReference type="GO" id="GO:0016887">
    <property type="term" value="F:ATP hydrolysis activity"/>
    <property type="evidence" value="ECO:0007669"/>
    <property type="project" value="InterPro"/>
</dbReference>
<dbReference type="InterPro" id="IPR023299">
    <property type="entry name" value="ATPase_P-typ_cyto_dom_N"/>
</dbReference>
<dbReference type="InterPro" id="IPR001757">
    <property type="entry name" value="P_typ_ATPase"/>
</dbReference>
<keyword evidence="13" id="KW-0406">Ion transport</keyword>
<keyword evidence="10" id="KW-0460">Magnesium</keyword>
<feature type="transmembrane region" description="Helical" evidence="15">
    <location>
        <begin position="213"/>
        <end position="234"/>
    </location>
</feature>
<sequence length="816" mass="87608">MTTPLPCYHCALPVPAGSRFTAVVLGAPREFCCPGCQAVAEAIVAGGLESYYSHRSEASANPEALPVQLVDELALYDRADVQQPFVRHEGELAETTLLMEGISCAACGWLIEKHLRSLPAVAEARLNLSNHRLHVRWADSQLPLSQVLSELRLIGYAAHPYQADRASEQLASENRLALRQLGVAGLLWFQAMMATMATWPEFNIDLSPELHTILRWVALFLTTPIVFYSCAPFFKGALRDLRTRHLTMDVSVSLAIGAAYITGIWTSITGVGELYFDAVGMFALFLLAGRYLERRARERTAAATAQLVNLLPASCLRLGADGQSERILLSELRLGDQVLVHPGAILPADGKILDGQSSIDESLLTGEYLPQPRNIGDAVTAGTLNVEGALTVEVLALGQDTRLSAIVRLLDRAQAEKPRLAEIADRAAQWFLLFSLVAAAAIGLLWWQLDASRAFWIVLAMLVATCPCALSLATPTALTAATGTLHKLGLLLTRGHVLEGLNQIDTVIFDKTGTLTEGRLALRSILPVGDLDSQQCLGLAAALENRSEHPIARAFGRAPLAAEEVLSMPGLGLEGLVGEQRLRIGQPAFVCELSACAVPAMPDEAGQWLLLGDSQGPLAWLVLDDRLRSDAPALLAACKARGWNTLLLSGDSSPMVASVAAELGIDEARGGLRPDDKLQVLQQLHRQGRKVLMLGDGVNDVPVLAAADISVAMGSATDLAKTSADAVLLSNRLDALVQAFGLARRTRRIIIENLLWAGLYNGLMLPFAALGWITPVWAAIGMSISSLTVVLNALRLTRLPGQPQTEATTQTRPLPA</sequence>
<evidence type="ECO:0000256" key="3">
    <source>
        <dbReference type="ARBA" id="ARBA00022448"/>
    </source>
</evidence>
<dbReference type="InterPro" id="IPR036163">
    <property type="entry name" value="HMA_dom_sf"/>
</dbReference>